<sequence length="226" mass="26099">MDQSELSVRGYDRLAKVYRGLEFCLFGNSLYRARVALVDQLPVTGRALVLGDGTGQVLQQLCLTQPNCQITTVDQSEQMLRRQRRRVERVGASDRVMFVQTDARTFPVPTDKYDLLVAAFILDCFTESELADCLPRFLAGLRPQGMFYFVDFVWPKTRWRRRQAAAYQWLMHRFFRWQTGLPNRRLVDLECVLAGQNLVTLHSADRLHPMTSCRILKVGWDSGMSD</sequence>
<accession>A0A5B9MDN3</accession>
<name>A0A5B9MDN3_9BACT</name>
<dbReference type="GO" id="GO:0032259">
    <property type="term" value="P:methylation"/>
    <property type="evidence" value="ECO:0007669"/>
    <property type="project" value="UniProtKB-KW"/>
</dbReference>
<dbReference type="KEGG" id="smam:Mal15_16360"/>
<dbReference type="InterPro" id="IPR041698">
    <property type="entry name" value="Methyltransf_25"/>
</dbReference>
<dbReference type="CDD" id="cd02440">
    <property type="entry name" value="AdoMet_MTases"/>
    <property type="match status" value="1"/>
</dbReference>
<dbReference type="EMBL" id="CP036264">
    <property type="protein sequence ID" value="QEF97595.1"/>
    <property type="molecule type" value="Genomic_DNA"/>
</dbReference>
<dbReference type="Gene3D" id="3.40.50.150">
    <property type="entry name" value="Vaccinia Virus protein VP39"/>
    <property type="match status" value="1"/>
</dbReference>
<protein>
    <submittedName>
        <fullName evidence="2">Ubiquinone/menaquinone biosynthesis methyltransferase</fullName>
    </submittedName>
</protein>
<dbReference type="AlphaFoldDB" id="A0A5B9MDN3"/>
<dbReference type="GO" id="GO:0008168">
    <property type="term" value="F:methyltransferase activity"/>
    <property type="evidence" value="ECO:0007669"/>
    <property type="project" value="UniProtKB-KW"/>
</dbReference>
<dbReference type="InterPro" id="IPR029063">
    <property type="entry name" value="SAM-dependent_MTases_sf"/>
</dbReference>
<evidence type="ECO:0000313" key="2">
    <source>
        <dbReference type="EMBL" id="QEF97595.1"/>
    </source>
</evidence>
<keyword evidence="3" id="KW-1185">Reference proteome</keyword>
<keyword evidence="2" id="KW-0489">Methyltransferase</keyword>
<proteinExistence type="predicted"/>
<dbReference type="Pfam" id="PF13649">
    <property type="entry name" value="Methyltransf_25"/>
    <property type="match status" value="1"/>
</dbReference>
<dbReference type="RefSeq" id="WP_147867249.1">
    <property type="nucleotide sequence ID" value="NZ_CP036264.1"/>
</dbReference>
<dbReference type="Proteomes" id="UP000321353">
    <property type="component" value="Chromosome"/>
</dbReference>
<evidence type="ECO:0000313" key="3">
    <source>
        <dbReference type="Proteomes" id="UP000321353"/>
    </source>
</evidence>
<keyword evidence="2" id="KW-0808">Transferase</keyword>
<feature type="domain" description="Methyltransferase" evidence="1">
    <location>
        <begin position="48"/>
        <end position="145"/>
    </location>
</feature>
<dbReference type="SUPFAM" id="SSF53335">
    <property type="entry name" value="S-adenosyl-L-methionine-dependent methyltransferases"/>
    <property type="match status" value="1"/>
</dbReference>
<gene>
    <name evidence="2" type="ORF">Mal15_16360</name>
</gene>
<reference evidence="2 3" key="1">
    <citation type="submission" date="2019-02" db="EMBL/GenBank/DDBJ databases">
        <title>Planctomycetal bacteria perform biofilm scaping via a novel small molecule.</title>
        <authorList>
            <person name="Jeske O."/>
            <person name="Boedeker C."/>
            <person name="Wiegand S."/>
            <person name="Breitling P."/>
            <person name="Kallscheuer N."/>
            <person name="Jogler M."/>
            <person name="Rohde M."/>
            <person name="Petersen J."/>
            <person name="Medema M.H."/>
            <person name="Surup F."/>
            <person name="Jogler C."/>
        </authorList>
    </citation>
    <scope>NUCLEOTIDE SEQUENCE [LARGE SCALE GENOMIC DNA]</scope>
    <source>
        <strain evidence="2 3">Mal15</strain>
    </source>
</reference>
<evidence type="ECO:0000259" key="1">
    <source>
        <dbReference type="Pfam" id="PF13649"/>
    </source>
</evidence>
<keyword evidence="2" id="KW-0830">Ubiquinone</keyword>
<organism evidence="2 3">
    <name type="scientific">Stieleria maiorica</name>
    <dbReference type="NCBI Taxonomy" id="2795974"/>
    <lineage>
        <taxon>Bacteria</taxon>
        <taxon>Pseudomonadati</taxon>
        <taxon>Planctomycetota</taxon>
        <taxon>Planctomycetia</taxon>
        <taxon>Pirellulales</taxon>
        <taxon>Pirellulaceae</taxon>
        <taxon>Stieleria</taxon>
    </lineage>
</organism>